<feature type="domain" description="RING-type" evidence="4">
    <location>
        <begin position="906"/>
        <end position="949"/>
    </location>
</feature>
<comment type="caution">
    <text evidence="5">The sequence shown here is derived from an EMBL/GenBank/DDBJ whole genome shotgun (WGS) entry which is preliminary data.</text>
</comment>
<feature type="region of interest" description="Disordered" evidence="2">
    <location>
        <begin position="631"/>
        <end position="651"/>
    </location>
</feature>
<dbReference type="Proteomes" id="UP000724874">
    <property type="component" value="Unassembled WGS sequence"/>
</dbReference>
<evidence type="ECO:0000256" key="1">
    <source>
        <dbReference type="PROSITE-ProRule" id="PRU00175"/>
    </source>
</evidence>
<feature type="compositionally biased region" description="Acidic residues" evidence="2">
    <location>
        <begin position="756"/>
        <end position="784"/>
    </location>
</feature>
<feature type="transmembrane region" description="Helical" evidence="3">
    <location>
        <begin position="237"/>
        <end position="259"/>
    </location>
</feature>
<evidence type="ECO:0000313" key="6">
    <source>
        <dbReference type="Proteomes" id="UP000724874"/>
    </source>
</evidence>
<feature type="compositionally biased region" description="Basic and acidic residues" evidence="2">
    <location>
        <begin position="700"/>
        <end position="713"/>
    </location>
</feature>
<dbReference type="PANTHER" id="PTHR22696:SF1">
    <property type="entry name" value="E3 UBIQUITIN-PROTEIN LIGASE RNF26"/>
    <property type="match status" value="1"/>
</dbReference>
<dbReference type="PROSITE" id="PS50089">
    <property type="entry name" value="ZF_RING_2"/>
    <property type="match status" value="1"/>
</dbReference>
<dbReference type="OrthoDB" id="66726at2759"/>
<dbReference type="InterPro" id="IPR001841">
    <property type="entry name" value="Znf_RING"/>
</dbReference>
<evidence type="ECO:0000313" key="5">
    <source>
        <dbReference type="EMBL" id="KAF8912185.1"/>
    </source>
</evidence>
<dbReference type="PANTHER" id="PTHR22696">
    <property type="entry name" value="E3 UBIQUITIN-PROTEIN LIGASE RNF26"/>
    <property type="match status" value="1"/>
</dbReference>
<name>A0A9P5P1D7_GYMJU</name>
<dbReference type="Gene3D" id="3.30.40.10">
    <property type="entry name" value="Zinc/RING finger domain, C3HC4 (zinc finger)"/>
    <property type="match status" value="1"/>
</dbReference>
<feature type="transmembrane region" description="Helical" evidence="3">
    <location>
        <begin position="309"/>
        <end position="327"/>
    </location>
</feature>
<evidence type="ECO:0000259" key="4">
    <source>
        <dbReference type="PROSITE" id="PS50089"/>
    </source>
</evidence>
<evidence type="ECO:0000256" key="2">
    <source>
        <dbReference type="SAM" id="MobiDB-lite"/>
    </source>
</evidence>
<feature type="transmembrane region" description="Helical" evidence="3">
    <location>
        <begin position="339"/>
        <end position="362"/>
    </location>
</feature>
<dbReference type="AlphaFoldDB" id="A0A9P5P1D7"/>
<sequence>MNGATVMADVPPITPPASLLSSYNLSLSLNLTSILSMLPSSGSRLLARLRKGSFGTLLWDQVPASSTVEDAWTSTFAETAAAASSPTPRPTEMDDLSFFPGPWGFFTSWYMVGLLMMAVLLHRMQNIVLPSRIPARRSRHAYRFGPSFATPFHHRIIWTRFYSSLLPLDFSSTTTRLILHLPSTYYLGKMLLTWFCLVLQTSEIFPAFSEDVVARWAVLGWVNHFGMWCAQKEMSDICWQTFVAVCAAFLVEGFVRALAGLGTGFPIGGHDPNTSPFNLIGYAFLLHVYSSPVAHAYKPDDLPSRPDKHVIITITIPLLQLFIFHLLSVSKRLSTHRFFPTLLSSVLSLAHFHGTLLSHFFYRPSSLFNELKSSSMTTAILTSTTLASSSRSGTTLPRIATHLATATASAVTSIAIPHRLSPYAGMSLPTVKYPLLNYIPNILETFLLLIILLTVSFNALVQLLVLGRVERLFSGMAVSQGLHDDEQERGFIASLPLEEDWGVVLLRVGISSLEATGLRGWGNEVAPINMPWRKRGRGRRQVQTGSTPSESLPPHGAVRLGRAGVADVQYGYGPGVSVASGASARPAVQMHLERGDSSSTANPGLSRRKSTRNDLHTLNRGFFNEVRTVDLGNSEETDDGRDTHRPGGNHWRRTRRQGYWRYWAREMLNFLLALLGVLWGLVKLLIEKAKNLLTGSGAHHAQEKSRSRSRETEIDTIGKPVVGLNVDMTVESADEEERRRRKEKEVYERFLRGEEISDDDEDEDEDDDISSEGDEDESTFDEEEHAGREAEAIELFTDLLRNPGPPAGSSSSQSSEAGRRSSGEMVLAHLVHGDGNAGANSSPLTRRRWNALFNGGVGKKRSRRGSPGVWDEEADEDEVWEDTGVLENREQSDAGSGRGGQVQSTCVICTTEARDIICWPCRCLAMCDSCREALSSKSAPSKHRCPCCRQTVDGYSRIYIP</sequence>
<feature type="region of interest" description="Disordered" evidence="2">
    <location>
        <begin position="695"/>
        <end position="720"/>
    </location>
</feature>
<feature type="region of interest" description="Disordered" evidence="2">
    <location>
        <begin position="799"/>
        <end position="822"/>
    </location>
</feature>
<dbReference type="GO" id="GO:0008270">
    <property type="term" value="F:zinc ion binding"/>
    <property type="evidence" value="ECO:0007669"/>
    <property type="project" value="UniProtKB-KW"/>
</dbReference>
<feature type="compositionally biased region" description="Polar residues" evidence="2">
    <location>
        <begin position="541"/>
        <end position="550"/>
    </location>
</feature>
<accession>A0A9P5P1D7</accession>
<feature type="region of interest" description="Disordered" evidence="2">
    <location>
        <begin position="856"/>
        <end position="880"/>
    </location>
</feature>
<dbReference type="EMBL" id="JADNYJ010000003">
    <property type="protein sequence ID" value="KAF8912185.1"/>
    <property type="molecule type" value="Genomic_DNA"/>
</dbReference>
<organism evidence="5 6">
    <name type="scientific">Gymnopilus junonius</name>
    <name type="common">Spectacular rustgill mushroom</name>
    <name type="synonym">Gymnopilus spectabilis subsp. junonius</name>
    <dbReference type="NCBI Taxonomy" id="109634"/>
    <lineage>
        <taxon>Eukaryota</taxon>
        <taxon>Fungi</taxon>
        <taxon>Dikarya</taxon>
        <taxon>Basidiomycota</taxon>
        <taxon>Agaricomycotina</taxon>
        <taxon>Agaricomycetes</taxon>
        <taxon>Agaricomycetidae</taxon>
        <taxon>Agaricales</taxon>
        <taxon>Agaricineae</taxon>
        <taxon>Hymenogastraceae</taxon>
        <taxon>Gymnopilus</taxon>
    </lineage>
</organism>
<reference evidence="5" key="1">
    <citation type="submission" date="2020-11" db="EMBL/GenBank/DDBJ databases">
        <authorList>
            <consortium name="DOE Joint Genome Institute"/>
            <person name="Ahrendt S."/>
            <person name="Riley R."/>
            <person name="Andreopoulos W."/>
            <person name="LaButti K."/>
            <person name="Pangilinan J."/>
            <person name="Ruiz-duenas F.J."/>
            <person name="Barrasa J.M."/>
            <person name="Sanchez-Garcia M."/>
            <person name="Camarero S."/>
            <person name="Miyauchi S."/>
            <person name="Serrano A."/>
            <person name="Linde D."/>
            <person name="Babiker R."/>
            <person name="Drula E."/>
            <person name="Ayuso-Fernandez I."/>
            <person name="Pacheco R."/>
            <person name="Padilla G."/>
            <person name="Ferreira P."/>
            <person name="Barriuso J."/>
            <person name="Kellner H."/>
            <person name="Castanera R."/>
            <person name="Alfaro M."/>
            <person name="Ramirez L."/>
            <person name="Pisabarro A.G."/>
            <person name="Kuo A."/>
            <person name="Tritt A."/>
            <person name="Lipzen A."/>
            <person name="He G."/>
            <person name="Yan M."/>
            <person name="Ng V."/>
            <person name="Cullen D."/>
            <person name="Martin F."/>
            <person name="Rosso M.-N."/>
            <person name="Henrissat B."/>
            <person name="Hibbett D."/>
            <person name="Martinez A.T."/>
            <person name="Grigoriev I.V."/>
        </authorList>
    </citation>
    <scope>NUCLEOTIDE SEQUENCE</scope>
    <source>
        <strain evidence="5">AH 44721</strain>
    </source>
</reference>
<feature type="transmembrane region" description="Helical" evidence="3">
    <location>
        <begin position="438"/>
        <end position="466"/>
    </location>
</feature>
<feature type="compositionally biased region" description="Low complexity" evidence="2">
    <location>
        <begin position="807"/>
        <end position="816"/>
    </location>
</feature>
<feature type="compositionally biased region" description="Acidic residues" evidence="2">
    <location>
        <begin position="870"/>
        <end position="880"/>
    </location>
</feature>
<dbReference type="CDD" id="cd16616">
    <property type="entry name" value="mRING-HC-C4C4_Asi1p-like"/>
    <property type="match status" value="1"/>
</dbReference>
<gene>
    <name evidence="5" type="ORF">CPB84DRAFT_1761521</name>
</gene>
<feature type="transmembrane region" description="Helical" evidence="3">
    <location>
        <begin position="103"/>
        <end position="122"/>
    </location>
</feature>
<keyword evidence="1" id="KW-0863">Zinc-finger</keyword>
<proteinExistence type="predicted"/>
<keyword evidence="6" id="KW-1185">Reference proteome</keyword>
<feature type="region of interest" description="Disordered" evidence="2">
    <location>
        <begin position="751"/>
        <end position="786"/>
    </location>
</feature>
<dbReference type="GO" id="GO:0016567">
    <property type="term" value="P:protein ubiquitination"/>
    <property type="evidence" value="ECO:0007669"/>
    <property type="project" value="TreeGrafter"/>
</dbReference>
<keyword evidence="3" id="KW-1133">Transmembrane helix</keyword>
<feature type="region of interest" description="Disordered" evidence="2">
    <location>
        <begin position="532"/>
        <end position="556"/>
    </location>
</feature>
<keyword evidence="3" id="KW-0472">Membrane</keyword>
<feature type="region of interest" description="Disordered" evidence="2">
    <location>
        <begin position="592"/>
        <end position="613"/>
    </location>
</feature>
<protein>
    <recommendedName>
        <fullName evidence="4">RING-type domain-containing protein</fullName>
    </recommendedName>
</protein>
<dbReference type="Pfam" id="PF13920">
    <property type="entry name" value="zf-C3HC4_3"/>
    <property type="match status" value="1"/>
</dbReference>
<keyword evidence="1" id="KW-0862">Zinc</keyword>
<evidence type="ECO:0000256" key="3">
    <source>
        <dbReference type="SAM" id="Phobius"/>
    </source>
</evidence>
<keyword evidence="3" id="KW-0812">Transmembrane</keyword>
<feature type="transmembrane region" description="Helical" evidence="3">
    <location>
        <begin position="662"/>
        <end position="682"/>
    </location>
</feature>
<dbReference type="GO" id="GO:0061630">
    <property type="term" value="F:ubiquitin protein ligase activity"/>
    <property type="evidence" value="ECO:0007669"/>
    <property type="project" value="TreeGrafter"/>
</dbReference>
<dbReference type="InterPro" id="IPR013083">
    <property type="entry name" value="Znf_RING/FYVE/PHD"/>
</dbReference>
<keyword evidence="1" id="KW-0479">Metal-binding</keyword>
<dbReference type="GO" id="GO:0006511">
    <property type="term" value="P:ubiquitin-dependent protein catabolic process"/>
    <property type="evidence" value="ECO:0007669"/>
    <property type="project" value="TreeGrafter"/>
</dbReference>